<dbReference type="Gene3D" id="3.40.50.620">
    <property type="entry name" value="HUPs"/>
    <property type="match status" value="1"/>
</dbReference>
<evidence type="ECO:0000313" key="12">
    <source>
        <dbReference type="EMBL" id="KAG7194760.1"/>
    </source>
</evidence>
<keyword evidence="5 10" id="KW-0067">ATP-binding</keyword>
<dbReference type="Gene3D" id="2.170.220.10">
    <property type="match status" value="1"/>
</dbReference>
<evidence type="ECO:0000259" key="11">
    <source>
        <dbReference type="Pfam" id="PF09334"/>
    </source>
</evidence>
<accession>A0A9P8AJG5</accession>
<feature type="domain" description="Methionyl/Leucyl tRNA synthetase" evidence="11">
    <location>
        <begin position="23"/>
        <end position="396"/>
    </location>
</feature>
<evidence type="ECO:0000256" key="9">
    <source>
        <dbReference type="ARBA" id="ARBA00030904"/>
    </source>
</evidence>
<reference evidence="12" key="1">
    <citation type="submission" date="2021-03" db="EMBL/GenBank/DDBJ databases">
        <authorList>
            <person name="Palmer J.M."/>
        </authorList>
    </citation>
    <scope>NUCLEOTIDE SEQUENCE</scope>
    <source>
        <strain evidence="12">ARV_011</strain>
    </source>
</reference>
<keyword evidence="4 10" id="KW-0547">Nucleotide-binding</keyword>
<dbReference type="InterPro" id="IPR015413">
    <property type="entry name" value="Methionyl/Leucyl_tRNA_Synth"/>
</dbReference>
<dbReference type="Pfam" id="PF09334">
    <property type="entry name" value="tRNA-synt_1g"/>
    <property type="match status" value="1"/>
</dbReference>
<evidence type="ECO:0000256" key="10">
    <source>
        <dbReference type="RuleBase" id="RU363039"/>
    </source>
</evidence>
<dbReference type="GO" id="GO:0006431">
    <property type="term" value="P:methionyl-tRNA aminoacylation"/>
    <property type="evidence" value="ECO:0007669"/>
    <property type="project" value="InterPro"/>
</dbReference>
<dbReference type="Proteomes" id="UP000790833">
    <property type="component" value="Unassembled WGS sequence"/>
</dbReference>
<gene>
    <name evidence="12" type="primary">MSM1</name>
    <name evidence="12" type="ORF">KQ657_004440</name>
</gene>
<evidence type="ECO:0000256" key="4">
    <source>
        <dbReference type="ARBA" id="ARBA00022741"/>
    </source>
</evidence>
<keyword evidence="6 10" id="KW-0648">Protein biosynthesis</keyword>
<protein>
    <recommendedName>
        <fullName evidence="8">Methionine--tRNA ligase, mitochondrial</fullName>
        <ecNumber evidence="2">6.1.1.10</ecNumber>
    </recommendedName>
    <alternativeName>
        <fullName evidence="9">Methionyl-tRNA synthetase</fullName>
    </alternativeName>
</protein>
<comment type="caution">
    <text evidence="12">The sequence shown here is derived from an EMBL/GenBank/DDBJ whole genome shotgun (WGS) entry which is preliminary data.</text>
</comment>
<dbReference type="RefSeq" id="XP_043050307.1">
    <property type="nucleotide sequence ID" value="XM_043195110.1"/>
</dbReference>
<comment type="similarity">
    <text evidence="1 10">Belongs to the class-I aminoacyl-tRNA synthetase family.</text>
</comment>
<evidence type="ECO:0000256" key="8">
    <source>
        <dbReference type="ARBA" id="ARBA00026124"/>
    </source>
</evidence>
<evidence type="ECO:0000256" key="2">
    <source>
        <dbReference type="ARBA" id="ARBA00012838"/>
    </source>
</evidence>
<sequence>MTRTIFSSAFRVLGRRYASQKPFYVTTPIFYVNASPHMGHLYSMLLCDVRIRWQKLNAKNNTTFFTTGTDEHGLKIQNAAEKQGVDPKQFVDSVSQNFHVLSDKMDIQYDRFIRTTDPDHMSAVQYVWKVFKEKGLIYEGSHEGWYCVSDETFYPEAQLEQVERDGKRIMISRESKNEVVYQKETNYFFKLARFQDQLIKFLEENPDFIAPKAKYEELLRELKDTKLSDLSISRPSSRLNWGIEVPDDPSQKIYVWLDALFNYVVSSGFPGKFPLLADGTYEVPTEVPWPATHVIGKDIIRFHCIYWPIFLMGLGLQLPKQVVVHLHWLCDGFKMSKSLGNVIDPILTQDLYGQDALRFFLTEFSNIESDCNFVEESFHNSRDHIIGTYANLITRIGGAAFNIEESVQWAKEGKYVDINSIIESHYDPAKATQICTCRSELTSLLDNIYNSMDERMVQFDYKPAIREWWGVLEKANLFVQLSEPWTFKKLIASNPENSTSYEILRHYSIYLALEASRIASILIQPVIPELASKLLDRLNVSESKRSAAQCHLGGDFTYGAGANSKTHKLPIQRIVPTEKLYVPVK</sequence>
<organism evidence="12 13">
    <name type="scientific">Scheffersomyces spartinae</name>
    <dbReference type="NCBI Taxonomy" id="45513"/>
    <lineage>
        <taxon>Eukaryota</taxon>
        <taxon>Fungi</taxon>
        <taxon>Dikarya</taxon>
        <taxon>Ascomycota</taxon>
        <taxon>Saccharomycotina</taxon>
        <taxon>Pichiomycetes</taxon>
        <taxon>Debaryomycetaceae</taxon>
        <taxon>Scheffersomyces</taxon>
    </lineage>
</organism>
<keyword evidence="13" id="KW-1185">Reference proteome</keyword>
<dbReference type="Gene3D" id="1.10.730.10">
    <property type="entry name" value="Isoleucyl-tRNA Synthetase, Domain 1"/>
    <property type="match status" value="1"/>
</dbReference>
<proteinExistence type="inferred from homology"/>
<dbReference type="AlphaFoldDB" id="A0A9P8AJG5"/>
<dbReference type="PRINTS" id="PR01041">
    <property type="entry name" value="TRNASYNTHMET"/>
</dbReference>
<evidence type="ECO:0000256" key="5">
    <source>
        <dbReference type="ARBA" id="ARBA00022840"/>
    </source>
</evidence>
<dbReference type="FunFam" id="2.170.220.10:FF:000002">
    <property type="entry name" value="Methionine--tRNA ligase"/>
    <property type="match status" value="1"/>
</dbReference>
<dbReference type="NCBIfam" id="TIGR00398">
    <property type="entry name" value="metG"/>
    <property type="match status" value="1"/>
</dbReference>
<dbReference type="PANTHER" id="PTHR43326:SF1">
    <property type="entry name" value="METHIONINE--TRNA LIGASE, MITOCHONDRIAL"/>
    <property type="match status" value="1"/>
</dbReference>
<dbReference type="InterPro" id="IPR033911">
    <property type="entry name" value="MetRS_core"/>
</dbReference>
<evidence type="ECO:0000256" key="3">
    <source>
        <dbReference type="ARBA" id="ARBA00022598"/>
    </source>
</evidence>
<dbReference type="PANTHER" id="PTHR43326">
    <property type="entry name" value="METHIONYL-TRNA SYNTHETASE"/>
    <property type="match status" value="1"/>
</dbReference>
<dbReference type="InterPro" id="IPR009080">
    <property type="entry name" value="tRNAsynth_Ia_anticodon-bd"/>
</dbReference>
<evidence type="ECO:0000256" key="7">
    <source>
        <dbReference type="ARBA" id="ARBA00023146"/>
    </source>
</evidence>
<dbReference type="OrthoDB" id="24670at2759"/>
<dbReference type="SUPFAM" id="SSF52374">
    <property type="entry name" value="Nucleotidylyl transferase"/>
    <property type="match status" value="1"/>
</dbReference>
<name>A0A9P8AJG5_9ASCO</name>
<dbReference type="InterPro" id="IPR014758">
    <property type="entry name" value="Met-tRNA_synth"/>
</dbReference>
<dbReference type="InterPro" id="IPR023457">
    <property type="entry name" value="Met-tRNA_synth_2"/>
</dbReference>
<evidence type="ECO:0000313" key="13">
    <source>
        <dbReference type="Proteomes" id="UP000790833"/>
    </source>
</evidence>
<keyword evidence="3 10" id="KW-0436">Ligase</keyword>
<evidence type="ECO:0000256" key="6">
    <source>
        <dbReference type="ARBA" id="ARBA00022917"/>
    </source>
</evidence>
<dbReference type="SUPFAM" id="SSF47323">
    <property type="entry name" value="Anticodon-binding domain of a subclass of class I aminoacyl-tRNA synthetases"/>
    <property type="match status" value="1"/>
</dbReference>
<dbReference type="EC" id="6.1.1.10" evidence="2"/>
<dbReference type="EMBL" id="JAHMUF010000006">
    <property type="protein sequence ID" value="KAG7194760.1"/>
    <property type="molecule type" value="Genomic_DNA"/>
</dbReference>
<dbReference type="GO" id="GO:0004825">
    <property type="term" value="F:methionine-tRNA ligase activity"/>
    <property type="evidence" value="ECO:0007669"/>
    <property type="project" value="UniProtKB-EC"/>
</dbReference>
<dbReference type="CDD" id="cd00814">
    <property type="entry name" value="MetRS_core"/>
    <property type="match status" value="1"/>
</dbReference>
<dbReference type="InterPro" id="IPR014729">
    <property type="entry name" value="Rossmann-like_a/b/a_fold"/>
</dbReference>
<evidence type="ECO:0000256" key="1">
    <source>
        <dbReference type="ARBA" id="ARBA00005594"/>
    </source>
</evidence>
<keyword evidence="7 10" id="KW-0030">Aminoacyl-tRNA synthetase</keyword>
<dbReference type="GO" id="GO:0005524">
    <property type="term" value="F:ATP binding"/>
    <property type="evidence" value="ECO:0007669"/>
    <property type="project" value="UniProtKB-KW"/>
</dbReference>
<dbReference type="GeneID" id="66117814"/>